<reference evidence="6" key="2">
    <citation type="submission" date="2023-01" db="EMBL/GenBank/DDBJ databases">
        <authorList>
            <person name="Petersen C."/>
        </authorList>
    </citation>
    <scope>NUCLEOTIDE SEQUENCE</scope>
    <source>
        <strain evidence="6">IBT 15450</strain>
    </source>
</reference>
<dbReference type="Proteomes" id="UP001219568">
    <property type="component" value="Unassembled WGS sequence"/>
</dbReference>
<feature type="transmembrane region" description="Helical" evidence="5">
    <location>
        <begin position="200"/>
        <end position="221"/>
    </location>
</feature>
<dbReference type="PANTHER" id="PTHR23294:SF19">
    <property type="entry name" value="DUF895 DOMAIN MEMBRANE PROTEIN-RELATED"/>
    <property type="match status" value="1"/>
</dbReference>
<evidence type="ECO:0000313" key="7">
    <source>
        <dbReference type="Proteomes" id="UP001219568"/>
    </source>
</evidence>
<protein>
    <submittedName>
        <fullName evidence="6">Uncharacterized protein</fullName>
    </submittedName>
</protein>
<feature type="transmembrane region" description="Helical" evidence="5">
    <location>
        <begin position="161"/>
        <end position="180"/>
    </location>
</feature>
<keyword evidence="7" id="KW-1185">Reference proteome</keyword>
<evidence type="ECO:0000256" key="3">
    <source>
        <dbReference type="ARBA" id="ARBA00022989"/>
    </source>
</evidence>
<dbReference type="InterPro" id="IPR051617">
    <property type="entry name" value="UNC-93-like_regulator"/>
</dbReference>
<dbReference type="AlphaFoldDB" id="A0AAD6N546"/>
<feature type="transmembrane region" description="Helical" evidence="5">
    <location>
        <begin position="128"/>
        <end position="149"/>
    </location>
</feature>
<keyword evidence="3 5" id="KW-1133">Transmembrane helix</keyword>
<feature type="transmembrane region" description="Helical" evidence="5">
    <location>
        <begin position="91"/>
        <end position="108"/>
    </location>
</feature>
<feature type="transmembrane region" description="Helical" evidence="5">
    <location>
        <begin position="21"/>
        <end position="39"/>
    </location>
</feature>
<evidence type="ECO:0000313" key="6">
    <source>
        <dbReference type="EMBL" id="KAJ6030115.1"/>
    </source>
</evidence>
<sequence>MLGFPVYASSVYCNIKFDNKWYVMLACVIQGASSGLFWLTEGAIVLAYPEKQKRGKYLAYWLASWIVGQRIGGAVIFGVNAHRKEKGHISVEMYLGFIAIQAIGPFVAPLLSPPAKMQRSDYTPLCTALASLVASTSVIFVNFSLGFFLDWRRPSINPPAIVAFILIYAFELSLYLYAMVITKEYENRDTKPFDWTDDGFGRSACVYILMLVGFNLMYDYLYWVVGTINKSGGEVVRPSAVIRGIESARQAISYGINSINQDQFPLSGAVAVNMSFFVVCIIPSWPVIRRVGVLNDLKVHSIVQDEVAEDLLEDTLRSDSDVYRATQKKVHGSDVIATAEHDEISPMH</sequence>
<dbReference type="SUPFAM" id="SSF103473">
    <property type="entry name" value="MFS general substrate transporter"/>
    <property type="match status" value="1"/>
</dbReference>
<feature type="transmembrane region" description="Helical" evidence="5">
    <location>
        <begin position="59"/>
        <end position="79"/>
    </location>
</feature>
<proteinExistence type="predicted"/>
<gene>
    <name evidence="6" type="ORF">N7460_010381</name>
</gene>
<dbReference type="PANTHER" id="PTHR23294">
    <property type="entry name" value="ET TRANSLATION PRODUCT-RELATED"/>
    <property type="match status" value="1"/>
</dbReference>
<comment type="subcellular location">
    <subcellularLocation>
        <location evidence="1">Membrane</location>
        <topology evidence="1">Multi-pass membrane protein</topology>
    </subcellularLocation>
</comment>
<evidence type="ECO:0000256" key="2">
    <source>
        <dbReference type="ARBA" id="ARBA00022692"/>
    </source>
</evidence>
<comment type="caution">
    <text evidence="6">The sequence shown here is derived from an EMBL/GenBank/DDBJ whole genome shotgun (WGS) entry which is preliminary data.</text>
</comment>
<keyword evidence="4 5" id="KW-0472">Membrane</keyword>
<name>A0AAD6N546_PENCN</name>
<organism evidence="6 7">
    <name type="scientific">Penicillium canescens</name>
    <dbReference type="NCBI Taxonomy" id="5083"/>
    <lineage>
        <taxon>Eukaryota</taxon>
        <taxon>Fungi</taxon>
        <taxon>Dikarya</taxon>
        <taxon>Ascomycota</taxon>
        <taxon>Pezizomycotina</taxon>
        <taxon>Eurotiomycetes</taxon>
        <taxon>Eurotiomycetidae</taxon>
        <taxon>Eurotiales</taxon>
        <taxon>Aspergillaceae</taxon>
        <taxon>Penicillium</taxon>
    </lineage>
</organism>
<accession>A0AAD6N546</accession>
<dbReference type="GO" id="GO:0016020">
    <property type="term" value="C:membrane"/>
    <property type="evidence" value="ECO:0007669"/>
    <property type="project" value="UniProtKB-SubCell"/>
</dbReference>
<dbReference type="EMBL" id="JAQJZL010000014">
    <property type="protein sequence ID" value="KAJ6030115.1"/>
    <property type="molecule type" value="Genomic_DNA"/>
</dbReference>
<keyword evidence="2 5" id="KW-0812">Transmembrane</keyword>
<reference evidence="6" key="1">
    <citation type="journal article" date="2023" name="IMA Fungus">
        <title>Comparative genomic study of the Penicillium genus elucidates a diverse pangenome and 15 lateral gene transfer events.</title>
        <authorList>
            <person name="Petersen C."/>
            <person name="Sorensen T."/>
            <person name="Nielsen M.R."/>
            <person name="Sondergaard T.E."/>
            <person name="Sorensen J.L."/>
            <person name="Fitzpatrick D.A."/>
            <person name="Frisvad J.C."/>
            <person name="Nielsen K.L."/>
        </authorList>
    </citation>
    <scope>NUCLEOTIDE SEQUENCE</scope>
    <source>
        <strain evidence="6">IBT 15450</strain>
    </source>
</reference>
<dbReference type="InterPro" id="IPR036259">
    <property type="entry name" value="MFS_trans_sf"/>
</dbReference>
<evidence type="ECO:0000256" key="5">
    <source>
        <dbReference type="SAM" id="Phobius"/>
    </source>
</evidence>
<evidence type="ECO:0000256" key="4">
    <source>
        <dbReference type="ARBA" id="ARBA00023136"/>
    </source>
</evidence>
<evidence type="ECO:0000256" key="1">
    <source>
        <dbReference type="ARBA" id="ARBA00004141"/>
    </source>
</evidence>